<feature type="domain" description="TRPM-like" evidence="12">
    <location>
        <begin position="540"/>
        <end position="647"/>
    </location>
</feature>
<keyword evidence="4 9" id="KW-1133">Transmembrane helix</keyword>
<keyword evidence="14" id="KW-1185">Reference proteome</keyword>
<dbReference type="InterPro" id="IPR005821">
    <property type="entry name" value="Ion_trans_dom"/>
</dbReference>
<evidence type="ECO:0000259" key="12">
    <source>
        <dbReference type="Pfam" id="PF25508"/>
    </source>
</evidence>
<dbReference type="PANTHER" id="PTHR13800:SF12">
    <property type="entry name" value="TRANSIENT RECEPTOR POTENTIAL CATION CHANNEL SUBFAMILY M MEMBER-LIKE 2"/>
    <property type="match status" value="1"/>
</dbReference>
<feature type="domain" description="TRPM SLOG" evidence="11">
    <location>
        <begin position="23"/>
        <end position="243"/>
    </location>
</feature>
<name>A0A0M0JYM7_9EUKA</name>
<keyword evidence="5" id="KW-0406">Ion transport</keyword>
<dbReference type="EMBL" id="JWZX01002021">
    <property type="protein sequence ID" value="KOO31412.1"/>
    <property type="molecule type" value="Genomic_DNA"/>
</dbReference>
<keyword evidence="13" id="KW-0675">Receptor</keyword>
<feature type="transmembrane region" description="Helical" evidence="9">
    <location>
        <begin position="945"/>
        <end position="965"/>
    </location>
</feature>
<gene>
    <name evidence="13" type="ORF">Ctob_001818</name>
</gene>
<reference evidence="14" key="1">
    <citation type="journal article" date="2015" name="PLoS Genet.">
        <title>Genome Sequence and Transcriptome Analyses of Chrysochromulina tobin: Metabolic Tools for Enhanced Algal Fitness in the Prominent Order Prymnesiales (Haptophyceae).</title>
        <authorList>
            <person name="Hovde B.T."/>
            <person name="Deodato C.R."/>
            <person name="Hunsperger H.M."/>
            <person name="Ryken S.A."/>
            <person name="Yost W."/>
            <person name="Jha R.K."/>
            <person name="Patterson J."/>
            <person name="Monnat R.J. Jr."/>
            <person name="Barlow S.B."/>
            <person name="Starkenburg S.R."/>
            <person name="Cattolico R.A."/>
        </authorList>
    </citation>
    <scope>NUCLEOTIDE SEQUENCE</scope>
    <source>
        <strain evidence="14">CCMP291</strain>
    </source>
</reference>
<protein>
    <submittedName>
        <fullName evidence="13">Transient receptor potential cation channel subfamily m member 2</fullName>
    </submittedName>
</protein>
<keyword evidence="7" id="KW-0407">Ion channel</keyword>
<dbReference type="InterPro" id="IPR057366">
    <property type="entry name" value="TRPM-like"/>
</dbReference>
<dbReference type="InterPro" id="IPR041491">
    <property type="entry name" value="TRPM_SLOG"/>
</dbReference>
<evidence type="ECO:0000256" key="5">
    <source>
        <dbReference type="ARBA" id="ARBA00023065"/>
    </source>
</evidence>
<dbReference type="GO" id="GO:0005886">
    <property type="term" value="C:plasma membrane"/>
    <property type="evidence" value="ECO:0007669"/>
    <property type="project" value="TreeGrafter"/>
</dbReference>
<evidence type="ECO:0000256" key="1">
    <source>
        <dbReference type="ARBA" id="ARBA00004141"/>
    </source>
</evidence>
<sequence>MFQGNPIRDYGMISFASSKKSKANFVRVSSGINVHKMQKYIVKHWKLCEPGIVVQVTGSAQGFDLPAKLIKPITEGIVEVAGTAKAWVITGGLDAGVMSLVGTALARWRHKCENVPVIGIASWRAVTEKERLENACGNKVQYWASKPNDKETASLEPNHTGFLLVDNPTTKSNFGGELTMLHALLAELKLDYGAPTVLVVIQGGKGTLQTVMGALRSGIVCVLAADSGQCAGAIAHFVKTGEAMEGWQDQRASFDELKQINLAAATKDELKGTFNDEWPLLNLFYLRGRDNISEVILNAVMKQSPIALQLKFAVAWDRKDMLEELLGSIGAYHSKRIDLMRDTLQHALELERPEMVKICFHYGAPTKEINILKLHKMLLDPERCRYSLFEKPVQEVRSGELAKSVRKPQQPYSPGSLSKCSPEKTAEAQSRSTASTIPPRVRVPDDEPSHQPRFGREVIANRRASFVAGTTKRAKNESLVNELTMGDIYPPEVIDFLIRVTPGLISYWERKIESKNYKRRYEVKRGMPIEEAEKEIRLGIRALDLYIWAVLLGNTELATALAQASEEPVRGALLGACICKRMAEMLPIESKALEEAAVVHEHFAIDIIELCSTYQEASTILLCPNKHWNRTVLQLAVFNGMKHFVAHRHCQNLTTRANFGDVELEGVAESDRCYAMLPAHFVREPSRWHTLVIVLQAICPPAPLIELVRAPRCPPERRLAWFDFYKIPHVKKLLRTACYHLYAALFAVVVVGQKWEGVAGWSFLGLEPTYLLAIWTISLVLDEWAQWVVNPSTFELELWNRYDYTNLSITVIGLFLRLGPMEPNQIADVIEGIFAVGHSAAMSVAGVAVEAGIVSGSVDEAAAAMRALRSHGGSSSYTPGDEDPPDQLTQRELDGHWLDLRGLDHGMLAAVNVMVWIRVLQHYSSLRGVGVLIIMIIEMLSDMQLWMVLSSIFLIAFAITFAAIAEDADEPYEALVSPVWGMLGELNIERVDQTSGKLGLSVLWVYALISNVLLVNLLIAMMGDTYGRVKEAADVEWKFGRVSAVLEFIERAYAVPPPFSLPLLAYRFVWWATCEFYNRIICCGESSALGKCGPYGNHSGNKYALVDADGDGNMDEENLEWNVGGRLWLLKRERQRVSTLALQNYKKAADEKEDSSSDGRLRRIETLVEELLIFSEENEREVLRVAQGLEQVRSSGGAGSARKRTSKGSELPA</sequence>
<feature type="region of interest" description="Disordered" evidence="8">
    <location>
        <begin position="399"/>
        <end position="452"/>
    </location>
</feature>
<dbReference type="Proteomes" id="UP000037460">
    <property type="component" value="Unassembled WGS sequence"/>
</dbReference>
<dbReference type="InterPro" id="IPR050927">
    <property type="entry name" value="TRPM"/>
</dbReference>
<dbReference type="AlphaFoldDB" id="A0A0M0JYM7"/>
<dbReference type="OrthoDB" id="10050890at2759"/>
<evidence type="ECO:0000256" key="4">
    <source>
        <dbReference type="ARBA" id="ARBA00022989"/>
    </source>
</evidence>
<keyword evidence="6 9" id="KW-0472">Membrane</keyword>
<dbReference type="Pfam" id="PF25508">
    <property type="entry name" value="TRPM2"/>
    <property type="match status" value="1"/>
</dbReference>
<evidence type="ECO:0000256" key="6">
    <source>
        <dbReference type="ARBA" id="ARBA00023136"/>
    </source>
</evidence>
<feature type="compositionally biased region" description="Polar residues" evidence="8">
    <location>
        <begin position="427"/>
        <end position="436"/>
    </location>
</feature>
<evidence type="ECO:0000256" key="3">
    <source>
        <dbReference type="ARBA" id="ARBA00022692"/>
    </source>
</evidence>
<evidence type="ECO:0000256" key="7">
    <source>
        <dbReference type="ARBA" id="ARBA00023303"/>
    </source>
</evidence>
<dbReference type="Pfam" id="PF00520">
    <property type="entry name" value="Ion_trans"/>
    <property type="match status" value="1"/>
</dbReference>
<feature type="compositionally biased region" description="Basic and acidic residues" evidence="8">
    <location>
        <begin position="442"/>
        <end position="452"/>
    </location>
</feature>
<evidence type="ECO:0000256" key="9">
    <source>
        <dbReference type="SAM" id="Phobius"/>
    </source>
</evidence>
<feature type="region of interest" description="Disordered" evidence="8">
    <location>
        <begin position="870"/>
        <end position="889"/>
    </location>
</feature>
<evidence type="ECO:0000259" key="11">
    <source>
        <dbReference type="Pfam" id="PF18139"/>
    </source>
</evidence>
<evidence type="ECO:0000256" key="2">
    <source>
        <dbReference type="ARBA" id="ARBA00022448"/>
    </source>
</evidence>
<organism evidence="13 14">
    <name type="scientific">Chrysochromulina tobinii</name>
    <dbReference type="NCBI Taxonomy" id="1460289"/>
    <lineage>
        <taxon>Eukaryota</taxon>
        <taxon>Haptista</taxon>
        <taxon>Haptophyta</taxon>
        <taxon>Prymnesiophyceae</taxon>
        <taxon>Prymnesiales</taxon>
        <taxon>Chrysochromulinaceae</taxon>
        <taxon>Chrysochromulina</taxon>
    </lineage>
</organism>
<keyword evidence="3 9" id="KW-0812">Transmembrane</keyword>
<comment type="caution">
    <text evidence="13">The sequence shown here is derived from an EMBL/GenBank/DDBJ whole genome shotgun (WGS) entry which is preliminary data.</text>
</comment>
<feature type="compositionally biased region" description="Polar residues" evidence="8">
    <location>
        <begin position="410"/>
        <end position="419"/>
    </location>
</feature>
<feature type="region of interest" description="Disordered" evidence="8">
    <location>
        <begin position="1193"/>
        <end position="1213"/>
    </location>
</feature>
<evidence type="ECO:0000256" key="8">
    <source>
        <dbReference type="SAM" id="MobiDB-lite"/>
    </source>
</evidence>
<dbReference type="GO" id="GO:0099604">
    <property type="term" value="F:ligand-gated calcium channel activity"/>
    <property type="evidence" value="ECO:0007669"/>
    <property type="project" value="TreeGrafter"/>
</dbReference>
<evidence type="ECO:0000313" key="13">
    <source>
        <dbReference type="EMBL" id="KOO31412.1"/>
    </source>
</evidence>
<feature type="transmembrane region" description="Helical" evidence="9">
    <location>
        <begin position="1003"/>
        <end position="1021"/>
    </location>
</feature>
<dbReference type="Pfam" id="PF18139">
    <property type="entry name" value="LSDAT_euk"/>
    <property type="match status" value="1"/>
</dbReference>
<keyword evidence="2" id="KW-0813">Transport</keyword>
<accession>A0A0M0JYM7</accession>
<evidence type="ECO:0000313" key="14">
    <source>
        <dbReference type="Proteomes" id="UP000037460"/>
    </source>
</evidence>
<proteinExistence type="predicted"/>
<evidence type="ECO:0000259" key="10">
    <source>
        <dbReference type="Pfam" id="PF00520"/>
    </source>
</evidence>
<feature type="domain" description="Ion transport" evidence="10">
    <location>
        <begin position="906"/>
        <end position="1033"/>
    </location>
</feature>
<dbReference type="PANTHER" id="PTHR13800">
    <property type="entry name" value="TRANSIENT RECEPTOR POTENTIAL CATION CHANNEL, SUBFAMILY M, MEMBER 6"/>
    <property type="match status" value="1"/>
</dbReference>
<comment type="subcellular location">
    <subcellularLocation>
        <location evidence="1">Membrane</location>
        <topology evidence="1">Multi-pass membrane protein</topology>
    </subcellularLocation>
</comment>